<dbReference type="RefSeq" id="WP_307398162.1">
    <property type="nucleotide sequence ID" value="NZ_BAAADK010000012.1"/>
</dbReference>
<sequence>MKHRIPQQCPVCESRLVVQELKCDSCKTTISGRFETSRLGSLTEEQLKFVEIFIKVRGSIKEMERELNISYPTVRNRLEQVIEALGYEQEYTPGEKSELKQEILNQLNRGEISSEEALKRINQI</sequence>
<reference evidence="3 4" key="1">
    <citation type="submission" date="2023-07" db="EMBL/GenBank/DDBJ databases">
        <title>Genomic Encyclopedia of Type Strains, Phase IV (KMG-IV): sequencing the most valuable type-strain genomes for metagenomic binning, comparative biology and taxonomic classification.</title>
        <authorList>
            <person name="Goeker M."/>
        </authorList>
    </citation>
    <scope>NUCLEOTIDE SEQUENCE [LARGE SCALE GENOMIC DNA]</scope>
    <source>
        <strain evidence="3 4">DSM 12751</strain>
    </source>
</reference>
<dbReference type="EMBL" id="JAUSTY010000032">
    <property type="protein sequence ID" value="MDQ0168435.1"/>
    <property type="molecule type" value="Genomic_DNA"/>
</dbReference>
<gene>
    <name evidence="3" type="ORF">J2S11_004397</name>
</gene>
<accession>A0ABT9W6G0</accession>
<feature type="domain" description="DUF2089" evidence="1">
    <location>
        <begin position="42"/>
        <end position="88"/>
    </location>
</feature>
<protein>
    <recommendedName>
        <fullName evidence="5">DUF2089 domain-containing protein</fullName>
    </recommendedName>
</protein>
<evidence type="ECO:0008006" key="5">
    <source>
        <dbReference type="Google" id="ProtNLM"/>
    </source>
</evidence>
<evidence type="ECO:0000259" key="1">
    <source>
        <dbReference type="Pfam" id="PF09862"/>
    </source>
</evidence>
<dbReference type="Pfam" id="PF22747">
    <property type="entry name" value="Zn_ribbon_DUF2089"/>
    <property type="match status" value="1"/>
</dbReference>
<feature type="domain" description="DUF2089" evidence="2">
    <location>
        <begin position="9"/>
        <end position="38"/>
    </location>
</feature>
<dbReference type="InterPro" id="IPR053957">
    <property type="entry name" value="DUF2089_Zn_ribbon"/>
</dbReference>
<dbReference type="Proteomes" id="UP001235840">
    <property type="component" value="Unassembled WGS sequence"/>
</dbReference>
<evidence type="ECO:0000313" key="3">
    <source>
        <dbReference type="EMBL" id="MDQ0168435.1"/>
    </source>
</evidence>
<proteinExistence type="predicted"/>
<comment type="caution">
    <text evidence="3">The sequence shown here is derived from an EMBL/GenBank/DDBJ whole genome shotgun (WGS) entry which is preliminary data.</text>
</comment>
<evidence type="ECO:0000313" key="4">
    <source>
        <dbReference type="Proteomes" id="UP001235840"/>
    </source>
</evidence>
<evidence type="ECO:0000259" key="2">
    <source>
        <dbReference type="Pfam" id="PF22747"/>
    </source>
</evidence>
<organism evidence="3 4">
    <name type="scientific">Caldalkalibacillus horti</name>
    <dbReference type="NCBI Taxonomy" id="77523"/>
    <lineage>
        <taxon>Bacteria</taxon>
        <taxon>Bacillati</taxon>
        <taxon>Bacillota</taxon>
        <taxon>Bacilli</taxon>
        <taxon>Bacillales</taxon>
        <taxon>Bacillaceae</taxon>
        <taxon>Caldalkalibacillus</taxon>
    </lineage>
</organism>
<name>A0ABT9W6G0_9BACI</name>
<keyword evidence="4" id="KW-1185">Reference proteome</keyword>
<dbReference type="Pfam" id="PF09862">
    <property type="entry name" value="DUF2089"/>
    <property type="match status" value="1"/>
</dbReference>
<dbReference type="InterPro" id="IPR018658">
    <property type="entry name" value="DUF2089"/>
</dbReference>